<sequence length="117" mass="12817">MILKLIQALLAVFMGTGGLIKIARVPFQVEHWSHYQYPLLFMTVVGLLELIGAVALAGGFWNKSLAVAAGVLFIPLMLGAIHAHLFRARQPIMTILPSLLTLLFSVLVIYCNLTTLT</sequence>
<evidence type="ECO:0000313" key="6">
    <source>
        <dbReference type="EMBL" id="USG63316.1"/>
    </source>
</evidence>
<feature type="transmembrane region" description="Helical" evidence="5">
    <location>
        <begin position="67"/>
        <end position="85"/>
    </location>
</feature>
<keyword evidence="3 5" id="KW-1133">Transmembrane helix</keyword>
<feature type="transmembrane region" description="Helical" evidence="5">
    <location>
        <begin position="92"/>
        <end position="110"/>
    </location>
</feature>
<evidence type="ECO:0000256" key="5">
    <source>
        <dbReference type="SAM" id="Phobius"/>
    </source>
</evidence>
<evidence type="ECO:0000256" key="2">
    <source>
        <dbReference type="ARBA" id="ARBA00022692"/>
    </source>
</evidence>
<dbReference type="Pfam" id="PF13564">
    <property type="entry name" value="DoxX_2"/>
    <property type="match status" value="1"/>
</dbReference>
<accession>A0ABY4W8Z3</accession>
<evidence type="ECO:0000256" key="1">
    <source>
        <dbReference type="ARBA" id="ARBA00004141"/>
    </source>
</evidence>
<evidence type="ECO:0000256" key="3">
    <source>
        <dbReference type="ARBA" id="ARBA00022989"/>
    </source>
</evidence>
<feature type="transmembrane region" description="Helical" evidence="5">
    <location>
        <begin position="39"/>
        <end position="61"/>
    </location>
</feature>
<name>A0ABY4W8Z3_9BACL</name>
<dbReference type="EMBL" id="CP098755">
    <property type="protein sequence ID" value="USG63316.1"/>
    <property type="molecule type" value="Genomic_DNA"/>
</dbReference>
<evidence type="ECO:0000313" key="7">
    <source>
        <dbReference type="Proteomes" id="UP001056500"/>
    </source>
</evidence>
<keyword evidence="4 5" id="KW-0472">Membrane</keyword>
<proteinExistence type="predicted"/>
<reference evidence="6" key="1">
    <citation type="submission" date="2022-06" db="EMBL/GenBank/DDBJ databases">
        <title>Genome sequencing of Brevibacillus sp. BB3-R1.</title>
        <authorList>
            <person name="Heo J."/>
            <person name="Lee D."/>
            <person name="Won M."/>
            <person name="Han B.-H."/>
            <person name="Hong S.-B."/>
            <person name="Kwon S.-W."/>
        </authorList>
    </citation>
    <scope>NUCLEOTIDE SEQUENCE</scope>
    <source>
        <strain evidence="6">BB3-R1</strain>
    </source>
</reference>
<dbReference type="Proteomes" id="UP001056500">
    <property type="component" value="Chromosome"/>
</dbReference>
<organism evidence="6 7">
    <name type="scientific">Brevibacillus ruminantium</name>
    <dbReference type="NCBI Taxonomy" id="2950604"/>
    <lineage>
        <taxon>Bacteria</taxon>
        <taxon>Bacillati</taxon>
        <taxon>Bacillota</taxon>
        <taxon>Bacilli</taxon>
        <taxon>Bacillales</taxon>
        <taxon>Paenibacillaceae</taxon>
        <taxon>Brevibacillus</taxon>
    </lineage>
</organism>
<keyword evidence="7" id="KW-1185">Reference proteome</keyword>
<protein>
    <submittedName>
        <fullName evidence="6">DoxX family protein</fullName>
    </submittedName>
</protein>
<evidence type="ECO:0000256" key="4">
    <source>
        <dbReference type="ARBA" id="ARBA00023136"/>
    </source>
</evidence>
<comment type="subcellular location">
    <subcellularLocation>
        <location evidence="1">Membrane</location>
        <topology evidence="1">Multi-pass membrane protein</topology>
    </subcellularLocation>
</comment>
<dbReference type="InterPro" id="IPR032808">
    <property type="entry name" value="DoxX"/>
</dbReference>
<gene>
    <name evidence="6" type="ORF">NDK47_14075</name>
</gene>
<feature type="transmembrane region" description="Helical" evidence="5">
    <location>
        <begin position="6"/>
        <end position="27"/>
    </location>
</feature>
<keyword evidence="2 5" id="KW-0812">Transmembrane</keyword>